<keyword evidence="1" id="KW-0732">Signal</keyword>
<feature type="signal peptide" evidence="1">
    <location>
        <begin position="1"/>
        <end position="22"/>
    </location>
</feature>
<dbReference type="EMBL" id="CP013187">
    <property type="protein sequence ID" value="ALO43530.1"/>
    <property type="molecule type" value="Genomic_DNA"/>
</dbReference>
<organism evidence="2 3">
    <name type="scientific">Pseudoalteromonas phenolica</name>
    <dbReference type="NCBI Taxonomy" id="161398"/>
    <lineage>
        <taxon>Bacteria</taxon>
        <taxon>Pseudomonadati</taxon>
        <taxon>Pseudomonadota</taxon>
        <taxon>Gammaproteobacteria</taxon>
        <taxon>Alteromonadales</taxon>
        <taxon>Pseudoalteromonadaceae</taxon>
        <taxon>Pseudoalteromonas</taxon>
    </lineage>
</organism>
<keyword evidence="2" id="KW-0812">Transmembrane</keyword>
<feature type="chain" id="PRO_5006601089" evidence="1">
    <location>
        <begin position="23"/>
        <end position="162"/>
    </location>
</feature>
<reference evidence="2 3" key="1">
    <citation type="submission" date="2015-11" db="EMBL/GenBank/DDBJ databases">
        <authorList>
            <person name="Zhang Y."/>
            <person name="Guo Z."/>
        </authorList>
    </citation>
    <scope>NUCLEOTIDE SEQUENCE [LARGE SCALE GENOMIC DNA]</scope>
    <source>
        <strain evidence="2 3">KCTC 12086</strain>
    </source>
</reference>
<dbReference type="Proteomes" id="UP000061457">
    <property type="component" value="Chromosome I"/>
</dbReference>
<evidence type="ECO:0000313" key="2">
    <source>
        <dbReference type="EMBL" id="ALO43530.1"/>
    </source>
</evidence>
<dbReference type="AlphaFoldDB" id="A0A0S2K4V8"/>
<dbReference type="STRING" id="161398.PP2015_3049"/>
<dbReference type="PATRIC" id="fig|161398.10.peg.3107"/>
<protein>
    <submittedName>
        <fullName evidence="2">Transmembrane cytochrome oxidase associated protein</fullName>
    </submittedName>
</protein>
<gene>
    <name evidence="2" type="ORF">PP2015_3049</name>
</gene>
<accession>A0A0S2K4V8</accession>
<keyword evidence="3" id="KW-1185">Reference proteome</keyword>
<evidence type="ECO:0000256" key="1">
    <source>
        <dbReference type="SAM" id="SignalP"/>
    </source>
</evidence>
<keyword evidence="2" id="KW-0472">Membrane</keyword>
<evidence type="ECO:0000313" key="3">
    <source>
        <dbReference type="Proteomes" id="UP000061457"/>
    </source>
</evidence>
<sequence length="162" mass="18385">MKLKPMWMFVICCITPFILAYAAIQTNWLPDNTTNKGHLLSNDIQVPNWQVNDNTLWSIGLSAPVDCGLICTQQNQRLQNVYQALGKKQHKVSLVIFGEAESNNMTQYPALPELQAGWLYLVDHHGLVVLAYPYEESDQKSRVLHKGLLSDLKKLLNYARSS</sequence>
<dbReference type="OrthoDB" id="6313062at2"/>
<dbReference type="KEGG" id="pphe:PP2015_3049"/>
<proteinExistence type="predicted"/>
<name>A0A0S2K4V8_9GAMM</name>
<dbReference type="RefSeq" id="WP_058031185.1">
    <property type="nucleotide sequence ID" value="NZ_CP013187.1"/>
</dbReference>